<reference evidence="17 18" key="1">
    <citation type="submission" date="2020-02" db="EMBL/GenBank/DDBJ databases">
        <title>complete genome sequence of Rhodobacteraceae bacterium.</title>
        <authorList>
            <person name="Park J."/>
            <person name="Kim Y.-S."/>
            <person name="Kim K.-H."/>
        </authorList>
    </citation>
    <scope>NUCLEOTIDE SEQUENCE [LARGE SCALE GENOMIC DNA]</scope>
    <source>
        <strain evidence="17 18">RR4-56</strain>
    </source>
</reference>
<dbReference type="GO" id="GO:0042802">
    <property type="term" value="F:identical protein binding"/>
    <property type="evidence" value="ECO:0007669"/>
    <property type="project" value="UniProtKB-ARBA"/>
</dbReference>
<dbReference type="GO" id="GO:0072527">
    <property type="term" value="P:pyrimidine-containing compound metabolic process"/>
    <property type="evidence" value="ECO:0007669"/>
    <property type="project" value="UniProtKB-ARBA"/>
</dbReference>
<evidence type="ECO:0000256" key="10">
    <source>
        <dbReference type="ARBA" id="ARBA00049252"/>
    </source>
</evidence>
<comment type="function">
    <text evidence="2 15">This enzyme scavenges exogenous and endogenous cytidine and 2'-deoxycytidine for UMP synthesis.</text>
</comment>
<dbReference type="Pfam" id="PF00383">
    <property type="entry name" value="dCMP_cyt_deam_1"/>
    <property type="match status" value="1"/>
</dbReference>
<dbReference type="GO" id="GO:0004126">
    <property type="term" value="F:cytidine deaminase activity"/>
    <property type="evidence" value="ECO:0007669"/>
    <property type="project" value="UniProtKB-UniRule"/>
</dbReference>
<feature type="binding site" evidence="13">
    <location>
        <begin position="41"/>
        <end position="47"/>
    </location>
    <ligand>
        <name>substrate</name>
    </ligand>
</feature>
<evidence type="ECO:0000313" key="17">
    <source>
        <dbReference type="EMBL" id="QIE54810.1"/>
    </source>
</evidence>
<organism evidence="17 18">
    <name type="scientific">Pikeienuella piscinae</name>
    <dbReference type="NCBI Taxonomy" id="2748098"/>
    <lineage>
        <taxon>Bacteria</taxon>
        <taxon>Pseudomonadati</taxon>
        <taxon>Pseudomonadota</taxon>
        <taxon>Alphaproteobacteria</taxon>
        <taxon>Rhodobacterales</taxon>
        <taxon>Paracoccaceae</taxon>
        <taxon>Pikeienuella</taxon>
    </lineage>
</organism>
<evidence type="ECO:0000256" key="4">
    <source>
        <dbReference type="ARBA" id="ARBA00012783"/>
    </source>
</evidence>
<evidence type="ECO:0000256" key="11">
    <source>
        <dbReference type="ARBA" id="ARBA00049558"/>
    </source>
</evidence>
<dbReference type="AlphaFoldDB" id="A0A7L5BSV8"/>
<dbReference type="InterPro" id="IPR002125">
    <property type="entry name" value="CMP_dCMP_dom"/>
</dbReference>
<keyword evidence="18" id="KW-1185">Reference proteome</keyword>
<evidence type="ECO:0000256" key="1">
    <source>
        <dbReference type="ARBA" id="ARBA00001947"/>
    </source>
</evidence>
<dbReference type="InterPro" id="IPR050202">
    <property type="entry name" value="Cyt/Deoxycyt_deaminase"/>
</dbReference>
<comment type="cofactor">
    <cofactor evidence="1 14 15">
        <name>Zn(2+)</name>
        <dbReference type="ChEBI" id="CHEBI:29105"/>
    </cofactor>
</comment>
<evidence type="ECO:0000256" key="7">
    <source>
        <dbReference type="ARBA" id="ARBA00022801"/>
    </source>
</evidence>
<protein>
    <recommendedName>
        <fullName evidence="5 15">Cytidine deaminase</fullName>
        <ecNumber evidence="4 15">3.5.4.5</ecNumber>
    </recommendedName>
    <alternativeName>
        <fullName evidence="9 15">Cytidine aminohydrolase</fullName>
    </alternativeName>
</protein>
<dbReference type="PANTHER" id="PTHR11644:SF2">
    <property type="entry name" value="CYTIDINE DEAMINASE"/>
    <property type="match status" value="1"/>
</dbReference>
<feature type="domain" description="CMP/dCMP-type deaminase" evidence="16">
    <location>
        <begin position="1"/>
        <end position="127"/>
    </location>
</feature>
<evidence type="ECO:0000256" key="12">
    <source>
        <dbReference type="PIRSR" id="PIRSR606262-1"/>
    </source>
</evidence>
<dbReference type="GO" id="GO:0005829">
    <property type="term" value="C:cytosol"/>
    <property type="evidence" value="ECO:0007669"/>
    <property type="project" value="TreeGrafter"/>
</dbReference>
<dbReference type="InterPro" id="IPR006262">
    <property type="entry name" value="Cyt_deam_tetra"/>
</dbReference>
<comment type="similarity">
    <text evidence="3 15">Belongs to the cytidine and deoxycytidylate deaminase family.</text>
</comment>
<evidence type="ECO:0000256" key="14">
    <source>
        <dbReference type="PIRSR" id="PIRSR606262-3"/>
    </source>
</evidence>
<dbReference type="NCBIfam" id="NF004064">
    <property type="entry name" value="PRK05578.1"/>
    <property type="match status" value="1"/>
</dbReference>
<sequence>MSADLIAAASSAAARAHAPYSRFRVGAAIRAASGAVYAGCNIENAAYPQGWCAEPSAISAMVMAGETRIAEICVWADSARPCTPCGGCRQKLAEFAAADTPVISAGPAGERGRWTLGALLPEAFSLDGEA</sequence>
<evidence type="ECO:0000256" key="6">
    <source>
        <dbReference type="ARBA" id="ARBA00022723"/>
    </source>
</evidence>
<dbReference type="FunFam" id="3.40.140.10:FF:000008">
    <property type="entry name" value="Cytidine deaminase"/>
    <property type="match status" value="1"/>
</dbReference>
<dbReference type="KEGG" id="hdh:G5B40_04730"/>
<gene>
    <name evidence="17" type="ORF">G5B40_04730</name>
</gene>
<feature type="binding site" evidence="14">
    <location>
        <position position="85"/>
    </location>
    <ligand>
        <name>Zn(2+)</name>
        <dbReference type="ChEBI" id="CHEBI:29105"/>
        <note>catalytic</note>
    </ligand>
</feature>
<comment type="catalytic activity">
    <reaction evidence="11 15">
        <text>cytidine + H2O + H(+) = uridine + NH4(+)</text>
        <dbReference type="Rhea" id="RHEA:16069"/>
        <dbReference type="ChEBI" id="CHEBI:15377"/>
        <dbReference type="ChEBI" id="CHEBI:15378"/>
        <dbReference type="ChEBI" id="CHEBI:16704"/>
        <dbReference type="ChEBI" id="CHEBI:17562"/>
        <dbReference type="ChEBI" id="CHEBI:28938"/>
        <dbReference type="EC" id="3.5.4.5"/>
    </reaction>
</comment>
<evidence type="ECO:0000259" key="16">
    <source>
        <dbReference type="PROSITE" id="PS51747"/>
    </source>
</evidence>
<accession>A0A7L5BSV8</accession>
<dbReference type="PROSITE" id="PS51747">
    <property type="entry name" value="CYT_DCMP_DEAMINASES_2"/>
    <property type="match status" value="1"/>
</dbReference>
<evidence type="ECO:0000313" key="18">
    <source>
        <dbReference type="Proteomes" id="UP000503336"/>
    </source>
</evidence>
<evidence type="ECO:0000256" key="5">
    <source>
        <dbReference type="ARBA" id="ARBA00018266"/>
    </source>
</evidence>
<dbReference type="Proteomes" id="UP000503336">
    <property type="component" value="Chromosome"/>
</dbReference>
<dbReference type="InterPro" id="IPR016192">
    <property type="entry name" value="APOBEC/CMP_deaminase_Zn-bd"/>
</dbReference>
<dbReference type="RefSeq" id="WP_165095685.1">
    <property type="nucleotide sequence ID" value="NZ_CP049056.1"/>
</dbReference>
<dbReference type="GO" id="GO:0055086">
    <property type="term" value="P:nucleobase-containing small molecule metabolic process"/>
    <property type="evidence" value="ECO:0007669"/>
    <property type="project" value="UniProtKB-ARBA"/>
</dbReference>
<dbReference type="NCBIfam" id="TIGR01354">
    <property type="entry name" value="cyt_deam_tetra"/>
    <property type="match status" value="1"/>
</dbReference>
<name>A0A7L5BSV8_9RHOB</name>
<evidence type="ECO:0000256" key="13">
    <source>
        <dbReference type="PIRSR" id="PIRSR606262-2"/>
    </source>
</evidence>
<keyword evidence="6 14" id="KW-0479">Metal-binding</keyword>
<evidence type="ECO:0000256" key="9">
    <source>
        <dbReference type="ARBA" id="ARBA00032005"/>
    </source>
</evidence>
<dbReference type="InterPro" id="IPR016193">
    <property type="entry name" value="Cytidine_deaminase-like"/>
</dbReference>
<keyword evidence="7 15" id="KW-0378">Hydrolase</keyword>
<dbReference type="PROSITE" id="PS00903">
    <property type="entry name" value="CYT_DCMP_DEAMINASES_1"/>
    <property type="match status" value="1"/>
</dbReference>
<feature type="binding site" evidence="14">
    <location>
        <position position="52"/>
    </location>
    <ligand>
        <name>Zn(2+)</name>
        <dbReference type="ChEBI" id="CHEBI:29105"/>
        <note>catalytic</note>
    </ligand>
</feature>
<comment type="catalytic activity">
    <reaction evidence="10 15">
        <text>2'-deoxycytidine + H2O + H(+) = 2'-deoxyuridine + NH4(+)</text>
        <dbReference type="Rhea" id="RHEA:13433"/>
        <dbReference type="ChEBI" id="CHEBI:15377"/>
        <dbReference type="ChEBI" id="CHEBI:15378"/>
        <dbReference type="ChEBI" id="CHEBI:15698"/>
        <dbReference type="ChEBI" id="CHEBI:16450"/>
        <dbReference type="ChEBI" id="CHEBI:28938"/>
        <dbReference type="EC" id="3.5.4.5"/>
    </reaction>
</comment>
<proteinExistence type="inferred from homology"/>
<evidence type="ECO:0000256" key="2">
    <source>
        <dbReference type="ARBA" id="ARBA00003949"/>
    </source>
</evidence>
<dbReference type="PANTHER" id="PTHR11644">
    <property type="entry name" value="CYTIDINE DEAMINASE"/>
    <property type="match status" value="1"/>
</dbReference>
<dbReference type="EC" id="3.5.4.5" evidence="4 15"/>
<evidence type="ECO:0000256" key="3">
    <source>
        <dbReference type="ARBA" id="ARBA00006576"/>
    </source>
</evidence>
<dbReference type="EMBL" id="CP049056">
    <property type="protein sequence ID" value="QIE54810.1"/>
    <property type="molecule type" value="Genomic_DNA"/>
</dbReference>
<feature type="binding site" evidence="14">
    <location>
        <position position="88"/>
    </location>
    <ligand>
        <name>Zn(2+)</name>
        <dbReference type="ChEBI" id="CHEBI:29105"/>
        <note>catalytic</note>
    </ligand>
</feature>
<dbReference type="GO" id="GO:0008270">
    <property type="term" value="F:zinc ion binding"/>
    <property type="evidence" value="ECO:0007669"/>
    <property type="project" value="UniProtKB-UniRule"/>
</dbReference>
<dbReference type="SUPFAM" id="SSF53927">
    <property type="entry name" value="Cytidine deaminase-like"/>
    <property type="match status" value="1"/>
</dbReference>
<feature type="active site" description="Proton donor" evidence="12">
    <location>
        <position position="54"/>
    </location>
</feature>
<evidence type="ECO:0000256" key="8">
    <source>
        <dbReference type="ARBA" id="ARBA00022833"/>
    </source>
</evidence>
<keyword evidence="8 14" id="KW-0862">Zinc</keyword>
<evidence type="ECO:0000256" key="15">
    <source>
        <dbReference type="RuleBase" id="RU364006"/>
    </source>
</evidence>
<dbReference type="Gene3D" id="3.40.140.10">
    <property type="entry name" value="Cytidine Deaminase, domain 2"/>
    <property type="match status" value="1"/>
</dbReference>
<dbReference type="CDD" id="cd01283">
    <property type="entry name" value="cytidine_deaminase"/>
    <property type="match status" value="1"/>
</dbReference>